<proteinExistence type="predicted"/>
<dbReference type="Proteomes" id="UP000575083">
    <property type="component" value="Unassembled WGS sequence"/>
</dbReference>
<comment type="caution">
    <text evidence="1">The sequence shown here is derived from an EMBL/GenBank/DDBJ whole genome shotgun (WGS) entry which is preliminary data.</text>
</comment>
<accession>A0A7X0PB87</accession>
<evidence type="ECO:0000313" key="1">
    <source>
        <dbReference type="EMBL" id="MBB6558698.1"/>
    </source>
</evidence>
<sequence>MALLAAGCATPVYENSLPWAEGWRVGKVSRVEATDQDLAFYKRRCKADQLDREQERFAIVQWREVGRSRWTVARLPADVAVVAGEPVYVKVWDCSAALVKREMN</sequence>
<gene>
    <name evidence="1" type="ORF">HNP48_001362</name>
</gene>
<organism evidence="1 2">
    <name type="scientific">Acidovorax soli</name>
    <dbReference type="NCBI Taxonomy" id="592050"/>
    <lineage>
        <taxon>Bacteria</taxon>
        <taxon>Pseudomonadati</taxon>
        <taxon>Pseudomonadota</taxon>
        <taxon>Betaproteobacteria</taxon>
        <taxon>Burkholderiales</taxon>
        <taxon>Comamonadaceae</taxon>
        <taxon>Acidovorax</taxon>
    </lineage>
</organism>
<name>A0A7X0PB87_9BURK</name>
<dbReference type="EMBL" id="JACHLK010000002">
    <property type="protein sequence ID" value="MBB6558698.1"/>
    <property type="molecule type" value="Genomic_DNA"/>
</dbReference>
<reference evidence="1 2" key="1">
    <citation type="submission" date="2020-08" db="EMBL/GenBank/DDBJ databases">
        <title>Functional genomics of gut bacteria from endangered species of beetles.</title>
        <authorList>
            <person name="Carlos-Shanley C."/>
        </authorList>
    </citation>
    <scope>NUCLEOTIDE SEQUENCE [LARGE SCALE GENOMIC DNA]</scope>
    <source>
        <strain evidence="1 2">S00198</strain>
    </source>
</reference>
<dbReference type="RefSeq" id="WP_184856131.1">
    <property type="nucleotide sequence ID" value="NZ_JACHLK010000002.1"/>
</dbReference>
<evidence type="ECO:0000313" key="2">
    <source>
        <dbReference type="Proteomes" id="UP000575083"/>
    </source>
</evidence>
<keyword evidence="2" id="KW-1185">Reference proteome</keyword>
<dbReference type="AlphaFoldDB" id="A0A7X0PB87"/>
<protein>
    <submittedName>
        <fullName evidence="1">Uncharacterized protein</fullName>
    </submittedName>
</protein>